<reference evidence="3 4" key="1">
    <citation type="submission" date="2021-03" db="EMBL/GenBank/DDBJ databases">
        <title>Sequencing the genomes of 1000 actinobacteria strains.</title>
        <authorList>
            <person name="Klenk H.-P."/>
        </authorList>
    </citation>
    <scope>NUCLEOTIDE SEQUENCE [LARGE SCALE GENOMIC DNA]</scope>
    <source>
        <strain evidence="3 4">DSM 46670</strain>
    </source>
</reference>
<feature type="transmembrane region" description="Helical" evidence="1">
    <location>
        <begin position="140"/>
        <end position="161"/>
    </location>
</feature>
<dbReference type="Proteomes" id="UP001519332">
    <property type="component" value="Unassembled WGS sequence"/>
</dbReference>
<gene>
    <name evidence="3" type="ORF">JOF56_007403</name>
</gene>
<dbReference type="InterPro" id="IPR036691">
    <property type="entry name" value="Endo/exonu/phosph_ase_sf"/>
</dbReference>
<feature type="transmembrane region" description="Helical" evidence="1">
    <location>
        <begin position="109"/>
        <end position="131"/>
    </location>
</feature>
<accession>A0ABS4TRH9</accession>
<keyword evidence="1" id="KW-0812">Transmembrane</keyword>
<proteinExistence type="predicted"/>
<dbReference type="Pfam" id="PF03372">
    <property type="entry name" value="Exo_endo_phos"/>
    <property type="match status" value="1"/>
</dbReference>
<feature type="domain" description="Endonuclease/exonuclease/phosphatase" evidence="2">
    <location>
        <begin position="198"/>
        <end position="421"/>
    </location>
</feature>
<name>A0ABS4TRH9_9PSEU</name>
<feature type="transmembrane region" description="Helical" evidence="1">
    <location>
        <begin position="48"/>
        <end position="67"/>
    </location>
</feature>
<dbReference type="EMBL" id="JAGINW010000001">
    <property type="protein sequence ID" value="MBP2327018.1"/>
    <property type="molecule type" value="Genomic_DNA"/>
</dbReference>
<dbReference type="SUPFAM" id="SSF56219">
    <property type="entry name" value="DNase I-like"/>
    <property type="match status" value="1"/>
</dbReference>
<evidence type="ECO:0000259" key="2">
    <source>
        <dbReference type="Pfam" id="PF03372"/>
    </source>
</evidence>
<dbReference type="Gene3D" id="3.60.10.10">
    <property type="entry name" value="Endonuclease/exonuclease/phosphatase"/>
    <property type="match status" value="1"/>
</dbReference>
<keyword evidence="4" id="KW-1185">Reference proteome</keyword>
<keyword evidence="1" id="KW-0472">Membrane</keyword>
<feature type="transmembrane region" description="Helical" evidence="1">
    <location>
        <begin position="79"/>
        <end position="97"/>
    </location>
</feature>
<evidence type="ECO:0000313" key="4">
    <source>
        <dbReference type="Proteomes" id="UP001519332"/>
    </source>
</evidence>
<evidence type="ECO:0000313" key="3">
    <source>
        <dbReference type="EMBL" id="MBP2327018.1"/>
    </source>
</evidence>
<evidence type="ECO:0000256" key="1">
    <source>
        <dbReference type="SAM" id="Phobius"/>
    </source>
</evidence>
<keyword evidence="1" id="KW-1133">Transmembrane helix</keyword>
<comment type="caution">
    <text evidence="3">The sequence shown here is derived from an EMBL/GenBank/DDBJ whole genome shotgun (WGS) entry which is preliminary data.</text>
</comment>
<organism evidence="3 4">
    <name type="scientific">Kibdelosporangium banguiense</name>
    <dbReference type="NCBI Taxonomy" id="1365924"/>
    <lineage>
        <taxon>Bacteria</taxon>
        <taxon>Bacillati</taxon>
        <taxon>Actinomycetota</taxon>
        <taxon>Actinomycetes</taxon>
        <taxon>Pseudonocardiales</taxon>
        <taxon>Pseudonocardiaceae</taxon>
        <taxon>Kibdelosporangium</taxon>
    </lineage>
</organism>
<protein>
    <recommendedName>
        <fullName evidence="2">Endonuclease/exonuclease/phosphatase domain-containing protein</fullName>
    </recommendedName>
</protein>
<dbReference type="InterPro" id="IPR005135">
    <property type="entry name" value="Endo/exonuclease/phosphatase"/>
</dbReference>
<sequence>MTTTRAVGVRRWTGRALLGLLVVWLVATTVNQLITGDFWLAGIPNPLPPLLFFAGPMALLTTVAMLGLARTSLPRLDRVLLSLSIAVVLLVVLHLLLSGRTWVWVLPDLMPPILFLLMPVALLAALAVVVIRRVSLRRPVALSVAVLSVIALVLGVGQAGLNMSALVGGSTDGPAPPGSVHVVTWDTLEWTTAGKDPDRFYRFLTDRHADVYLLQNYPHSGPESFQLAADSERLRREFPGYQFATVGGLLTISRFPIVAQKPMETNPVPPPGTDNIWYLSSWKYGVLRTDLDVHGRIFSVYNVFFYDRFFLHVMPLTPAFFRNIRGLDEGRAQQVDQLLAEVATNPHPLLVSGNLNVLPNTGDRNRLDVFKDAGRADRSLYPASLTFVGLSLWRMDWTFTSPTVGVHGYDLVPPDGLSSRHLQDVVVSLPRP</sequence>
<dbReference type="RefSeq" id="WP_209644019.1">
    <property type="nucleotide sequence ID" value="NZ_JAGINW010000001.1"/>
</dbReference>